<evidence type="ECO:0000256" key="3">
    <source>
        <dbReference type="SAM" id="MobiDB-lite"/>
    </source>
</evidence>
<dbReference type="PANTHER" id="PTHR10655:SF17">
    <property type="entry name" value="LYSOPHOSPHOLIPASE-LIKE PROTEIN 1"/>
    <property type="match status" value="1"/>
</dbReference>
<dbReference type="Gene3D" id="3.40.50.1820">
    <property type="entry name" value="alpha/beta hydrolase"/>
    <property type="match status" value="1"/>
</dbReference>
<evidence type="ECO:0000256" key="2">
    <source>
        <dbReference type="ARBA" id="ARBA00022801"/>
    </source>
</evidence>
<dbReference type="KEGG" id="hss:J7656_01130"/>
<dbReference type="PANTHER" id="PTHR10655">
    <property type="entry name" value="LYSOPHOSPHOLIPASE-RELATED"/>
    <property type="match status" value="1"/>
</dbReference>
<dbReference type="OrthoDB" id="203477at2157"/>
<keyword evidence="6" id="KW-1185">Reference proteome</keyword>
<evidence type="ECO:0000259" key="4">
    <source>
        <dbReference type="Pfam" id="PF02230"/>
    </source>
</evidence>
<protein>
    <submittedName>
        <fullName evidence="5">Dienelactone hydrolase family protein</fullName>
    </submittedName>
</protein>
<dbReference type="InterPro" id="IPR003140">
    <property type="entry name" value="PLipase/COase/thioEstase"/>
</dbReference>
<feature type="domain" description="Phospholipase/carboxylesterase/thioesterase" evidence="4">
    <location>
        <begin position="30"/>
        <end position="228"/>
    </location>
</feature>
<dbReference type="AlphaFoldDB" id="A0A8T8LLN8"/>
<comment type="similarity">
    <text evidence="1">Belongs to the AB hydrolase superfamily. AB hydrolase 2 family.</text>
</comment>
<organism evidence="5 6">
    <name type="scientific">Halorubrum ruber</name>
    <dbReference type="NCBI Taxonomy" id="2982524"/>
    <lineage>
        <taxon>Archaea</taxon>
        <taxon>Methanobacteriati</taxon>
        <taxon>Methanobacteriota</taxon>
        <taxon>Stenosarchaea group</taxon>
        <taxon>Halobacteria</taxon>
        <taxon>Halobacteriales</taxon>
        <taxon>Haloferacaceae</taxon>
        <taxon>Halorubrum</taxon>
    </lineage>
</organism>
<reference evidence="5 6" key="1">
    <citation type="submission" date="2021-03" db="EMBL/GenBank/DDBJ databases">
        <title>Halorubrum sodomense MBLA0099, Whole genome shotgun sequencing.</title>
        <authorList>
            <person name="Seo M.-J."/>
            <person name="Cho E.-S."/>
            <person name="Hwang C.Y."/>
        </authorList>
    </citation>
    <scope>NUCLEOTIDE SEQUENCE [LARGE SCALE GENOMIC DNA]</scope>
    <source>
        <strain evidence="5 6">MBLA0099</strain>
    </source>
</reference>
<feature type="region of interest" description="Disordered" evidence="3">
    <location>
        <begin position="1"/>
        <end position="23"/>
    </location>
</feature>
<name>A0A8T8LLN8_9EURY</name>
<dbReference type="RefSeq" id="WP_017341797.1">
    <property type="nucleotide sequence ID" value="NZ_CP073695.1"/>
</dbReference>
<dbReference type="EMBL" id="CP073695">
    <property type="protein sequence ID" value="QUO48003.1"/>
    <property type="molecule type" value="Genomic_DNA"/>
</dbReference>
<evidence type="ECO:0000313" key="6">
    <source>
        <dbReference type="Proteomes" id="UP000679341"/>
    </source>
</evidence>
<accession>A0A8T8LLN8</accession>
<dbReference type="InterPro" id="IPR029058">
    <property type="entry name" value="AB_hydrolase_fold"/>
</dbReference>
<dbReference type="GeneID" id="64826100"/>
<dbReference type="Proteomes" id="UP000679341">
    <property type="component" value="Chromosome"/>
</dbReference>
<evidence type="ECO:0000313" key="5">
    <source>
        <dbReference type="EMBL" id="QUO48003.1"/>
    </source>
</evidence>
<proteinExistence type="inferred from homology"/>
<keyword evidence="2 5" id="KW-0378">Hydrolase</keyword>
<dbReference type="SUPFAM" id="SSF53474">
    <property type="entry name" value="alpha/beta-Hydrolases"/>
    <property type="match status" value="1"/>
</dbReference>
<sequence length="231" mass="23424">MTGSAPDPNAGDDPHGDEPLVTAGTPLADADAALVLIHGRGATARSVVDLGEQLAGDRDVALLAPAAAGNTWYPNSFLAPVEDNEPGRSSGLRAVGAAVDRAVDAGIARERVLVGGFSQGACLASEFVARNPTRYGGLAVFSGGLIGETVAVDDYLSDGDAADGDGPLAGTPAFLGCSDVDPHIPEERVHETTEVLEALGADVDERIYEGMGHGINDDEVAAVSELIASLP</sequence>
<evidence type="ECO:0000256" key="1">
    <source>
        <dbReference type="ARBA" id="ARBA00006499"/>
    </source>
</evidence>
<dbReference type="InterPro" id="IPR050565">
    <property type="entry name" value="LYPA1-2/EST-like"/>
</dbReference>
<dbReference type="Pfam" id="PF02230">
    <property type="entry name" value="Abhydrolase_2"/>
    <property type="match status" value="1"/>
</dbReference>
<dbReference type="GO" id="GO:0016787">
    <property type="term" value="F:hydrolase activity"/>
    <property type="evidence" value="ECO:0007669"/>
    <property type="project" value="UniProtKB-KW"/>
</dbReference>
<gene>
    <name evidence="5" type="ORF">J7656_01130</name>
</gene>